<dbReference type="PANTHER" id="PTHR15140">
    <property type="entry name" value="TUBULIN-SPECIFIC CHAPERONE E"/>
    <property type="match status" value="1"/>
</dbReference>
<evidence type="ECO:0000313" key="5">
    <source>
        <dbReference type="Proteomes" id="UP000002051"/>
    </source>
</evidence>
<accession>A0A072UV87</accession>
<reference evidence="4" key="3">
    <citation type="submission" date="2015-04" db="UniProtKB">
        <authorList>
            <consortium name="EnsemblPlants"/>
        </authorList>
    </citation>
    <scope>IDENTIFICATION</scope>
    <source>
        <strain evidence="4">cv. Jemalong A17</strain>
    </source>
</reference>
<dbReference type="EnsemblPlants" id="KEH32963">
    <property type="protein sequence ID" value="KEH32963"/>
    <property type="gene ID" value="MTR_3g012080"/>
</dbReference>
<dbReference type="PANTHER" id="PTHR15140:SF57">
    <property type="entry name" value="RX N-TERMINAL DOMAIN-CONTAINING PROTEIN"/>
    <property type="match status" value="1"/>
</dbReference>
<protein>
    <submittedName>
        <fullName evidence="3">Disease resistance protein (CC-NBS-LRR class) family protein, putative</fullName>
    </submittedName>
</protein>
<dbReference type="Pfam" id="PF23598">
    <property type="entry name" value="LRR_14"/>
    <property type="match status" value="1"/>
</dbReference>
<dbReference type="InterPro" id="IPR055414">
    <property type="entry name" value="LRR_R13L4/SHOC2-like"/>
</dbReference>
<dbReference type="OrthoDB" id="1427642at2759"/>
<keyword evidence="1" id="KW-0677">Repeat</keyword>
<name>A0A072UV87_MEDTR</name>
<feature type="domain" description="Disease resistance R13L4/SHOC-2-like LRR" evidence="2">
    <location>
        <begin position="2"/>
        <end position="176"/>
    </location>
</feature>
<dbReference type="InterPro" id="IPR032675">
    <property type="entry name" value="LRR_dom_sf"/>
</dbReference>
<dbReference type="Proteomes" id="UP000002051">
    <property type="component" value="Chromosome 3"/>
</dbReference>
<dbReference type="EMBL" id="CM001219">
    <property type="protein sequence ID" value="KEH32963.1"/>
    <property type="molecule type" value="Genomic_DNA"/>
</dbReference>
<dbReference type="Gene3D" id="3.80.10.10">
    <property type="entry name" value="Ribonuclease Inhibitor"/>
    <property type="match status" value="1"/>
</dbReference>
<organism evidence="3 5">
    <name type="scientific">Medicago truncatula</name>
    <name type="common">Barrel medic</name>
    <name type="synonym">Medicago tribuloides</name>
    <dbReference type="NCBI Taxonomy" id="3880"/>
    <lineage>
        <taxon>Eukaryota</taxon>
        <taxon>Viridiplantae</taxon>
        <taxon>Streptophyta</taxon>
        <taxon>Embryophyta</taxon>
        <taxon>Tracheophyta</taxon>
        <taxon>Spermatophyta</taxon>
        <taxon>Magnoliopsida</taxon>
        <taxon>eudicotyledons</taxon>
        <taxon>Gunneridae</taxon>
        <taxon>Pentapetalae</taxon>
        <taxon>rosids</taxon>
        <taxon>fabids</taxon>
        <taxon>Fabales</taxon>
        <taxon>Fabaceae</taxon>
        <taxon>Papilionoideae</taxon>
        <taxon>50 kb inversion clade</taxon>
        <taxon>NPAAA clade</taxon>
        <taxon>Hologalegina</taxon>
        <taxon>IRL clade</taxon>
        <taxon>Trifolieae</taxon>
        <taxon>Medicago</taxon>
    </lineage>
</organism>
<dbReference type="AlphaFoldDB" id="A0A072UV87"/>
<evidence type="ECO:0000259" key="2">
    <source>
        <dbReference type="Pfam" id="PF23598"/>
    </source>
</evidence>
<proteinExistence type="predicted"/>
<evidence type="ECO:0000313" key="4">
    <source>
        <dbReference type="EnsemblPlants" id="KEH32963"/>
    </source>
</evidence>
<dbReference type="STRING" id="3880.A0A072UV87"/>
<keyword evidence="5" id="KW-1185">Reference proteome</keyword>
<reference evidence="3 5" key="2">
    <citation type="journal article" date="2014" name="BMC Genomics">
        <title>An improved genome release (version Mt4.0) for the model legume Medicago truncatula.</title>
        <authorList>
            <person name="Tang H."/>
            <person name="Krishnakumar V."/>
            <person name="Bidwell S."/>
            <person name="Rosen B."/>
            <person name="Chan A."/>
            <person name="Zhou S."/>
            <person name="Gentzbittel L."/>
            <person name="Childs K.L."/>
            <person name="Yandell M."/>
            <person name="Gundlach H."/>
            <person name="Mayer K.F."/>
            <person name="Schwartz D.C."/>
            <person name="Town C.D."/>
        </authorList>
    </citation>
    <scope>GENOME REANNOTATION</scope>
    <source>
        <strain evidence="3">A17</strain>
        <strain evidence="4 5">cv. Jemalong A17</strain>
    </source>
</reference>
<gene>
    <name evidence="3" type="ordered locus">MTR_3g012080</name>
</gene>
<reference evidence="3 5" key="1">
    <citation type="journal article" date="2011" name="Nature">
        <title>The Medicago genome provides insight into the evolution of rhizobial symbioses.</title>
        <authorList>
            <person name="Young N.D."/>
            <person name="Debelle F."/>
            <person name="Oldroyd G.E."/>
            <person name="Geurts R."/>
            <person name="Cannon S.B."/>
            <person name="Udvardi M.K."/>
            <person name="Benedito V.A."/>
            <person name="Mayer K.F."/>
            <person name="Gouzy J."/>
            <person name="Schoof H."/>
            <person name="Van de Peer Y."/>
            <person name="Proost S."/>
            <person name="Cook D.R."/>
            <person name="Meyers B.C."/>
            <person name="Spannagl M."/>
            <person name="Cheung F."/>
            <person name="De Mita S."/>
            <person name="Krishnakumar V."/>
            <person name="Gundlach H."/>
            <person name="Zhou S."/>
            <person name="Mudge J."/>
            <person name="Bharti A.K."/>
            <person name="Murray J.D."/>
            <person name="Naoumkina M.A."/>
            <person name="Rosen B."/>
            <person name="Silverstein K.A."/>
            <person name="Tang H."/>
            <person name="Rombauts S."/>
            <person name="Zhao P.X."/>
            <person name="Zhou P."/>
            <person name="Barbe V."/>
            <person name="Bardou P."/>
            <person name="Bechner M."/>
            <person name="Bellec A."/>
            <person name="Berger A."/>
            <person name="Berges H."/>
            <person name="Bidwell S."/>
            <person name="Bisseling T."/>
            <person name="Choisne N."/>
            <person name="Couloux A."/>
            <person name="Denny R."/>
            <person name="Deshpande S."/>
            <person name="Dai X."/>
            <person name="Doyle J.J."/>
            <person name="Dudez A.M."/>
            <person name="Farmer A.D."/>
            <person name="Fouteau S."/>
            <person name="Franken C."/>
            <person name="Gibelin C."/>
            <person name="Gish J."/>
            <person name="Goldstein S."/>
            <person name="Gonzalez A.J."/>
            <person name="Green P.J."/>
            <person name="Hallab A."/>
            <person name="Hartog M."/>
            <person name="Hua A."/>
            <person name="Humphray S.J."/>
            <person name="Jeong D.H."/>
            <person name="Jing Y."/>
            <person name="Jocker A."/>
            <person name="Kenton S.M."/>
            <person name="Kim D.J."/>
            <person name="Klee K."/>
            <person name="Lai H."/>
            <person name="Lang C."/>
            <person name="Lin S."/>
            <person name="Macmil S.L."/>
            <person name="Magdelenat G."/>
            <person name="Matthews L."/>
            <person name="McCorrison J."/>
            <person name="Monaghan E.L."/>
            <person name="Mun J.H."/>
            <person name="Najar F.Z."/>
            <person name="Nicholson C."/>
            <person name="Noirot C."/>
            <person name="O'Bleness M."/>
            <person name="Paule C.R."/>
            <person name="Poulain J."/>
            <person name="Prion F."/>
            <person name="Qin B."/>
            <person name="Qu C."/>
            <person name="Retzel E.F."/>
            <person name="Riddle C."/>
            <person name="Sallet E."/>
            <person name="Samain S."/>
            <person name="Samson N."/>
            <person name="Sanders I."/>
            <person name="Saurat O."/>
            <person name="Scarpelli C."/>
            <person name="Schiex T."/>
            <person name="Segurens B."/>
            <person name="Severin A.J."/>
            <person name="Sherrier D.J."/>
            <person name="Shi R."/>
            <person name="Sims S."/>
            <person name="Singer S.R."/>
            <person name="Sinharoy S."/>
            <person name="Sterck L."/>
            <person name="Viollet A."/>
            <person name="Wang B.B."/>
            <person name="Wang K."/>
            <person name="Wang M."/>
            <person name="Wang X."/>
            <person name="Warfsmann J."/>
            <person name="Weissenbach J."/>
            <person name="White D.D."/>
            <person name="White J.D."/>
            <person name="Wiley G.B."/>
            <person name="Wincker P."/>
            <person name="Xing Y."/>
            <person name="Yang L."/>
            <person name="Yao Z."/>
            <person name="Ying F."/>
            <person name="Zhai J."/>
            <person name="Zhou L."/>
            <person name="Zuber A."/>
            <person name="Denarie J."/>
            <person name="Dixon R.A."/>
            <person name="May G.D."/>
            <person name="Schwartz D.C."/>
            <person name="Rogers J."/>
            <person name="Quetier F."/>
            <person name="Town C.D."/>
            <person name="Roe B.A."/>
        </authorList>
    </citation>
    <scope>NUCLEOTIDE SEQUENCE [LARGE SCALE GENOMIC DNA]</scope>
    <source>
        <strain evidence="3">A17</strain>
        <strain evidence="4 5">cv. Jemalong A17</strain>
    </source>
</reference>
<dbReference type="HOGENOM" id="CLU_1206370_0_0_1"/>
<evidence type="ECO:0000256" key="1">
    <source>
        <dbReference type="ARBA" id="ARBA00022737"/>
    </source>
</evidence>
<evidence type="ECO:0000313" key="3">
    <source>
        <dbReference type="EMBL" id="KEH32963.1"/>
    </source>
</evidence>
<sequence length="233" mass="26831">MLKQLRKLGIKSVRQEYGNALSAAIQEMKQLESLNIGAITKDEILDLDLASAPSRLRVLNLKCRLTKLPNWIPNLQYLVKLRLGLSNFKDDPLDSLNTLPNLLRLNLWDDAFSGERLHFKKGGFPKLKELDLTRLNRLSSISIDEEALVDLEHFRFRNNPQLKVLPHDLQNLKNLQFLGFAEMPVELVDSIDPEKGGTCRWIINHIPLVQIRQNVGSKFHDYMLHRIPTKIKV</sequence>
<dbReference type="SUPFAM" id="SSF52058">
    <property type="entry name" value="L domain-like"/>
    <property type="match status" value="1"/>
</dbReference>